<name>A0AAV3SBE0_9EURY</name>
<feature type="region of interest" description="Disordered" evidence="1">
    <location>
        <begin position="114"/>
        <end position="137"/>
    </location>
</feature>
<proteinExistence type="predicted"/>
<dbReference type="RefSeq" id="WP_211311519.1">
    <property type="nucleotide sequence ID" value="NZ_BAAABL010000072.1"/>
</dbReference>
<sequence>MDVRADFGGDLTFSRVVADPGVALARALDESVTGYAAFVPADALLLGEGGDGLVAFEDGVPVGVRHSTGPVGDDAVAALALPGPYHVRFYDHTEPPLGPDAAVEPDALAERLAGDPALAERTRERAPDTVDTGPDAVTAFLDDDAGVEAIRERARAEAEARAAELGFEPTDDA</sequence>
<gene>
    <name evidence="3" type="ORF">GCM10009066_23730</name>
</gene>
<dbReference type="EMBL" id="BAAABL010000072">
    <property type="protein sequence ID" value="GAA0309494.1"/>
    <property type="molecule type" value="Genomic_DNA"/>
</dbReference>
<keyword evidence="4" id="KW-1185">Reference proteome</keyword>
<evidence type="ECO:0000313" key="4">
    <source>
        <dbReference type="Proteomes" id="UP001500837"/>
    </source>
</evidence>
<evidence type="ECO:0000259" key="2">
    <source>
        <dbReference type="Pfam" id="PF26239"/>
    </source>
</evidence>
<protein>
    <recommendedName>
        <fullName evidence="2">DUF8054 domain-containing protein</fullName>
    </recommendedName>
</protein>
<dbReference type="Proteomes" id="UP001500837">
    <property type="component" value="Unassembled WGS sequence"/>
</dbReference>
<feature type="domain" description="DUF8054" evidence="2">
    <location>
        <begin position="8"/>
        <end position="167"/>
    </location>
</feature>
<dbReference type="InterPro" id="IPR058367">
    <property type="entry name" value="DUF8054"/>
</dbReference>
<evidence type="ECO:0000256" key="1">
    <source>
        <dbReference type="SAM" id="MobiDB-lite"/>
    </source>
</evidence>
<accession>A0AAV3SBE0</accession>
<organism evidence="3 4">
    <name type="scientific">Halarchaeum salinum</name>
    <dbReference type="NCBI Taxonomy" id="489912"/>
    <lineage>
        <taxon>Archaea</taxon>
        <taxon>Methanobacteriati</taxon>
        <taxon>Methanobacteriota</taxon>
        <taxon>Stenosarchaea group</taxon>
        <taxon>Halobacteria</taxon>
        <taxon>Halobacteriales</taxon>
        <taxon>Halobacteriaceae</taxon>
    </lineage>
</organism>
<dbReference type="AlphaFoldDB" id="A0AAV3SBE0"/>
<dbReference type="Pfam" id="PF26239">
    <property type="entry name" value="DUF8054"/>
    <property type="match status" value="1"/>
</dbReference>
<feature type="compositionally biased region" description="Basic and acidic residues" evidence="1">
    <location>
        <begin position="114"/>
        <end position="128"/>
    </location>
</feature>
<reference evidence="3 4" key="1">
    <citation type="journal article" date="2019" name="Int. J. Syst. Evol. Microbiol.">
        <title>The Global Catalogue of Microorganisms (GCM) 10K type strain sequencing project: providing services to taxonomists for standard genome sequencing and annotation.</title>
        <authorList>
            <consortium name="The Broad Institute Genomics Platform"/>
            <consortium name="The Broad Institute Genome Sequencing Center for Infectious Disease"/>
            <person name="Wu L."/>
            <person name="Ma J."/>
        </authorList>
    </citation>
    <scope>NUCLEOTIDE SEQUENCE [LARGE SCALE GENOMIC DNA]</scope>
    <source>
        <strain evidence="3 4">JCM 16330</strain>
    </source>
</reference>
<comment type="caution">
    <text evidence="3">The sequence shown here is derived from an EMBL/GenBank/DDBJ whole genome shotgun (WGS) entry which is preliminary data.</text>
</comment>
<evidence type="ECO:0000313" key="3">
    <source>
        <dbReference type="EMBL" id="GAA0309494.1"/>
    </source>
</evidence>